<dbReference type="InterPro" id="IPR022637">
    <property type="entry name" value="DNA_polIII_beta_cen"/>
</dbReference>
<dbReference type="STRING" id="1415657.FNIIJ_128"/>
<proteinExistence type="inferred from homology"/>
<keyword evidence="9" id="KW-0238">DNA-binding</keyword>
<dbReference type="GO" id="GO:0003677">
    <property type="term" value="F:DNA binding"/>
    <property type="evidence" value="ECO:0007669"/>
    <property type="project" value="UniProtKB-UniRule"/>
</dbReference>
<name>A0A068DWM4_9FLAO</name>
<dbReference type="RefSeq" id="WP_038436128.1">
    <property type="nucleotide sequence ID" value="NZ_CP006873.1"/>
</dbReference>
<evidence type="ECO:0000256" key="9">
    <source>
        <dbReference type="ARBA" id="ARBA00023125"/>
    </source>
</evidence>
<dbReference type="GO" id="GO:0008408">
    <property type="term" value="F:3'-5' exonuclease activity"/>
    <property type="evidence" value="ECO:0007669"/>
    <property type="project" value="InterPro"/>
</dbReference>
<comment type="subcellular location">
    <subcellularLocation>
        <location evidence="1 10">Cytoplasm</location>
    </subcellularLocation>
</comment>
<keyword evidence="5 10" id="KW-0808">Transferase</keyword>
<dbReference type="OrthoDB" id="8421503at2"/>
<dbReference type="CDD" id="cd00140">
    <property type="entry name" value="beta_clamp"/>
    <property type="match status" value="1"/>
</dbReference>
<keyword evidence="15" id="KW-1185">Reference proteome</keyword>
<accession>A0A068DWM4</accession>
<evidence type="ECO:0000259" key="11">
    <source>
        <dbReference type="Pfam" id="PF00712"/>
    </source>
</evidence>
<dbReference type="AlphaFoldDB" id="A0A068DWM4"/>
<dbReference type="KEGG" id="elv:FNIIJ_128"/>
<dbReference type="Gene3D" id="3.10.150.10">
    <property type="entry name" value="DNA Polymerase III, subunit A, domain 2"/>
    <property type="match status" value="1"/>
</dbReference>
<dbReference type="InterPro" id="IPR022634">
    <property type="entry name" value="DNA_polIII_beta_N"/>
</dbReference>
<dbReference type="GO" id="GO:0005737">
    <property type="term" value="C:cytoplasm"/>
    <property type="evidence" value="ECO:0007669"/>
    <property type="project" value="UniProtKB-SubCell"/>
</dbReference>
<comment type="similarity">
    <text evidence="2 10">Belongs to the beta sliding clamp family.</text>
</comment>
<keyword evidence="6 10" id="KW-0548">Nucleotidyltransferase</keyword>
<dbReference type="Pfam" id="PF00712">
    <property type="entry name" value="DNA_pol3_beta"/>
    <property type="match status" value="1"/>
</dbReference>
<reference evidence="14 15" key="1">
    <citation type="journal article" date="2014" name="Genome Biol. Evol.">
        <title>Genome sequence of "Candidatus Walczuchella monophlebidarum" the flavobacterial endosymbiont of Llaveia axin axin (Hemiptera: Coccoidea: Monophlebidae).</title>
        <authorList>
            <person name="Rosas-Perez T."/>
            <person name="Rosenblueth M."/>
            <person name="Rincon-Rosales R."/>
            <person name="Mora J."/>
            <person name="Martinez-Romero E."/>
        </authorList>
    </citation>
    <scope>NUCLEOTIDE SEQUENCE [LARGE SCALE GENOMIC DNA]</scope>
    <source>
        <strain evidence="14">FNIIJ</strain>
    </source>
</reference>
<dbReference type="SMART" id="SM00480">
    <property type="entry name" value="POL3Bc"/>
    <property type="match status" value="1"/>
</dbReference>
<evidence type="ECO:0000256" key="3">
    <source>
        <dbReference type="ARBA" id="ARBA00021035"/>
    </source>
</evidence>
<dbReference type="HOGENOM" id="CLU_038149_4_1_10"/>
<evidence type="ECO:0000256" key="7">
    <source>
        <dbReference type="ARBA" id="ARBA00022705"/>
    </source>
</evidence>
<evidence type="ECO:0000313" key="14">
    <source>
        <dbReference type="EMBL" id="AID37418.1"/>
    </source>
</evidence>
<dbReference type="Gene3D" id="3.70.10.10">
    <property type="match status" value="1"/>
</dbReference>
<evidence type="ECO:0000259" key="12">
    <source>
        <dbReference type="Pfam" id="PF02767"/>
    </source>
</evidence>
<dbReference type="GO" id="GO:0006271">
    <property type="term" value="P:DNA strand elongation involved in DNA replication"/>
    <property type="evidence" value="ECO:0007669"/>
    <property type="project" value="TreeGrafter"/>
</dbReference>
<keyword evidence="7 10" id="KW-0235">DNA replication</keyword>
<dbReference type="Proteomes" id="UP000027148">
    <property type="component" value="Chromosome"/>
</dbReference>
<evidence type="ECO:0000256" key="2">
    <source>
        <dbReference type="ARBA" id="ARBA00010752"/>
    </source>
</evidence>
<dbReference type="EMBL" id="CP006873">
    <property type="protein sequence ID" value="AID37418.1"/>
    <property type="molecule type" value="Genomic_DNA"/>
</dbReference>
<evidence type="ECO:0000256" key="10">
    <source>
        <dbReference type="PIRNR" id="PIRNR000804"/>
    </source>
</evidence>
<organism evidence="14 15">
    <name type="scientific">Candidatus Walczuchella monophlebidarum</name>
    <dbReference type="NCBI Taxonomy" id="1415657"/>
    <lineage>
        <taxon>Bacteria</taxon>
        <taxon>Pseudomonadati</taxon>
        <taxon>Bacteroidota</taxon>
        <taxon>Flavobacteriia</taxon>
        <taxon>Flavobacteriales</taxon>
        <taxon>Candidatus Walczuchella</taxon>
    </lineage>
</organism>
<gene>
    <name evidence="14" type="primary">dnaN</name>
    <name evidence="14" type="ORF">FNIIJ_128</name>
</gene>
<evidence type="ECO:0000256" key="5">
    <source>
        <dbReference type="ARBA" id="ARBA00022679"/>
    </source>
</evidence>
<evidence type="ECO:0000256" key="4">
    <source>
        <dbReference type="ARBA" id="ARBA00022490"/>
    </source>
</evidence>
<dbReference type="PANTHER" id="PTHR30478">
    <property type="entry name" value="DNA POLYMERASE III SUBUNIT BETA"/>
    <property type="match status" value="1"/>
</dbReference>
<dbReference type="GO" id="GO:0009360">
    <property type="term" value="C:DNA polymerase III complex"/>
    <property type="evidence" value="ECO:0007669"/>
    <property type="project" value="InterPro"/>
</dbReference>
<evidence type="ECO:0000256" key="8">
    <source>
        <dbReference type="ARBA" id="ARBA00022932"/>
    </source>
</evidence>
<keyword evidence="4 10" id="KW-0963">Cytoplasm</keyword>
<dbReference type="InterPro" id="IPR001001">
    <property type="entry name" value="DNA_polIII_beta"/>
</dbReference>
<feature type="domain" description="DNA polymerase III beta sliding clamp C-terminal" evidence="13">
    <location>
        <begin position="243"/>
        <end position="360"/>
    </location>
</feature>
<evidence type="ECO:0000256" key="6">
    <source>
        <dbReference type="ARBA" id="ARBA00022695"/>
    </source>
</evidence>
<evidence type="ECO:0000259" key="13">
    <source>
        <dbReference type="Pfam" id="PF02768"/>
    </source>
</evidence>
<keyword evidence="8 10" id="KW-0239">DNA-directed DNA polymerase</keyword>
<evidence type="ECO:0000313" key="15">
    <source>
        <dbReference type="Proteomes" id="UP000027148"/>
    </source>
</evidence>
<protein>
    <recommendedName>
        <fullName evidence="3 10">Beta sliding clamp</fullName>
    </recommendedName>
</protein>
<feature type="domain" description="DNA polymerase III beta sliding clamp N-terminal" evidence="11">
    <location>
        <begin position="1"/>
        <end position="116"/>
    </location>
</feature>
<dbReference type="PIRSF" id="PIRSF000804">
    <property type="entry name" value="DNA_pol_III_b"/>
    <property type="match status" value="1"/>
</dbReference>
<dbReference type="InterPro" id="IPR046938">
    <property type="entry name" value="DNA_clamp_sf"/>
</dbReference>
<dbReference type="NCBIfam" id="TIGR00663">
    <property type="entry name" value="dnan"/>
    <property type="match status" value="1"/>
</dbReference>
<dbReference type="PANTHER" id="PTHR30478:SF0">
    <property type="entry name" value="BETA SLIDING CLAMP"/>
    <property type="match status" value="1"/>
</dbReference>
<dbReference type="Pfam" id="PF02767">
    <property type="entry name" value="DNA_pol3_beta_2"/>
    <property type="match status" value="1"/>
</dbReference>
<dbReference type="Pfam" id="PF02768">
    <property type="entry name" value="DNA_pol3_beta_3"/>
    <property type="match status" value="1"/>
</dbReference>
<evidence type="ECO:0000256" key="1">
    <source>
        <dbReference type="ARBA" id="ARBA00004496"/>
    </source>
</evidence>
<comment type="subunit">
    <text evidence="10">Forms a ring-shaped head-to-tail homodimer around DNA.</text>
</comment>
<dbReference type="SUPFAM" id="SSF55979">
    <property type="entry name" value="DNA clamp"/>
    <property type="match status" value="3"/>
</dbReference>
<feature type="domain" description="DNA polymerase III beta sliding clamp central" evidence="12">
    <location>
        <begin position="128"/>
        <end position="240"/>
    </location>
</feature>
<dbReference type="GO" id="GO:0003887">
    <property type="term" value="F:DNA-directed DNA polymerase activity"/>
    <property type="evidence" value="ECO:0007669"/>
    <property type="project" value="UniProtKB-UniRule"/>
</dbReference>
<sequence length="368" mass="42046">MKFIVSSSQLLTQLKILLGLISSSNALPILDNFLFELQGDQLIITSSDLETTISCKTQVNSYTVGKIAVPARLITDIIKNFDEQTLTFSTRRDTLEITSEQGSYSLPFQNGEEFPKAPILERQNLLLLKTNTLLKVINKTLFATSSDEFLLVMTGVLFQLTPEGSTFVATDAHQLVKHVIKDLKTEKITEFILPKKPLKLLKNMLPEEGELTIEYNETNTRFIFDHQILTCQLIIGKYPNYETVIPKESNKVLTINRKLFLRILKRISIFSNKTTNKICFHFNRDQTKIITEDVDFSNKAQEIFPFDYKGEDITIGFNSKFMIEILSHLRSEEIIFKMSEPHLAGILIPLENEEGEVLMLVMPIMLND</sequence>
<comment type="function">
    <text evidence="10">Confers DNA tethering and processivity to DNA polymerases and other proteins. Acts as a clamp, forming a ring around DNA (a reaction catalyzed by the clamp-loading complex) which diffuses in an ATP-independent manner freely and bidirectionally along dsDNA. Initially characterized for its ability to contact the catalytic subunit of DNA polymerase III (Pol III), a complex, multichain enzyme responsible for most of the replicative synthesis in bacteria; Pol III exhibits 3'-5' exonuclease proofreading activity. The beta chain is required for initiation of replication as well as for processivity of DNA replication.</text>
</comment>
<dbReference type="InterPro" id="IPR022635">
    <property type="entry name" value="DNA_polIII_beta_C"/>
</dbReference>